<evidence type="ECO:0000313" key="2">
    <source>
        <dbReference type="EMBL" id="MCU0105340.1"/>
    </source>
</evidence>
<organism evidence="2 3">
    <name type="scientific">Paracholeplasma vituli</name>
    <dbReference type="NCBI Taxonomy" id="69473"/>
    <lineage>
        <taxon>Bacteria</taxon>
        <taxon>Bacillati</taxon>
        <taxon>Mycoplasmatota</taxon>
        <taxon>Mollicutes</taxon>
        <taxon>Acholeplasmatales</taxon>
        <taxon>Acholeplasmataceae</taxon>
        <taxon>Paracholeplasma</taxon>
    </lineage>
</organism>
<proteinExistence type="predicted"/>
<keyword evidence="3" id="KW-1185">Reference proteome</keyword>
<feature type="transmembrane region" description="Helical" evidence="1">
    <location>
        <begin position="20"/>
        <end position="37"/>
    </location>
</feature>
<keyword evidence="1" id="KW-0472">Membrane</keyword>
<evidence type="ECO:0000256" key="1">
    <source>
        <dbReference type="SAM" id="Phobius"/>
    </source>
</evidence>
<feature type="transmembrane region" description="Helical" evidence="1">
    <location>
        <begin position="74"/>
        <end position="94"/>
    </location>
</feature>
<gene>
    <name evidence="2" type="ORF">N7603_06675</name>
</gene>
<keyword evidence="1" id="KW-1133">Transmembrane helix</keyword>
<dbReference type="RefSeq" id="WP_262096642.1">
    <property type="nucleotide sequence ID" value="NZ_JAOEGN010000012.1"/>
</dbReference>
<name>A0ABT2PWK7_9MOLU</name>
<accession>A0ABT2PWK7</accession>
<reference evidence="3" key="1">
    <citation type="submission" date="2023-07" db="EMBL/GenBank/DDBJ databases">
        <title>Novel Mycoplasma species identified in domestic and wild animals.</title>
        <authorList>
            <person name="Volokhov D.V."/>
            <person name="Furtak V.A."/>
            <person name="Zagorodnyaya T.A."/>
        </authorList>
    </citation>
    <scope>NUCLEOTIDE SEQUENCE [LARGE SCALE GENOMIC DNA]</scope>
    <source>
        <strain evidence="3">92-19</strain>
    </source>
</reference>
<protein>
    <submittedName>
        <fullName evidence="2">Phage holin family protein</fullName>
    </submittedName>
</protein>
<feature type="transmembrane region" description="Helical" evidence="1">
    <location>
        <begin position="106"/>
        <end position="127"/>
    </location>
</feature>
<comment type="caution">
    <text evidence="2">The sequence shown here is derived from an EMBL/GenBank/DDBJ whole genome shotgun (WGS) entry which is preliminary data.</text>
</comment>
<sequence>MMAKKGFKSFLKGDSYSMSYLTAVIINALAMSTTIGLTGQLEVSSIEGFIVFVIFFTLLDTMINLMIRRYFFKWVVQSLGLIYALFGFLVIFLTEQVVPDIHFKTIFGLIGFSVFFLVLRLLMNYTYERTKGRKNERA</sequence>
<evidence type="ECO:0000313" key="3">
    <source>
        <dbReference type="Proteomes" id="UP001209076"/>
    </source>
</evidence>
<dbReference type="EMBL" id="JAOEGN010000012">
    <property type="protein sequence ID" value="MCU0105340.1"/>
    <property type="molecule type" value="Genomic_DNA"/>
</dbReference>
<keyword evidence="1" id="KW-0812">Transmembrane</keyword>
<dbReference type="Proteomes" id="UP001209076">
    <property type="component" value="Unassembled WGS sequence"/>
</dbReference>
<feature type="transmembrane region" description="Helical" evidence="1">
    <location>
        <begin position="49"/>
        <end position="67"/>
    </location>
</feature>